<evidence type="ECO:0000256" key="3">
    <source>
        <dbReference type="ARBA" id="ARBA00022527"/>
    </source>
</evidence>
<feature type="compositionally biased region" description="Basic and acidic residues" evidence="11">
    <location>
        <begin position="548"/>
        <end position="568"/>
    </location>
</feature>
<dbReference type="InterPro" id="IPR050108">
    <property type="entry name" value="CDK"/>
</dbReference>
<dbReference type="PANTHER" id="PTHR24056">
    <property type="entry name" value="CELL DIVISION PROTEIN KINASE"/>
    <property type="match status" value="1"/>
</dbReference>
<feature type="compositionally biased region" description="Basic and acidic residues" evidence="11">
    <location>
        <begin position="33"/>
        <end position="72"/>
    </location>
</feature>
<reference evidence="13 14" key="1">
    <citation type="journal article" date="2024" name="J. Plant Pathol.">
        <title>Sequence and assembly of the genome of Seiridium unicorne, isolate CBS 538.82, causal agent of cypress canker disease.</title>
        <authorList>
            <person name="Scali E."/>
            <person name="Rocca G.D."/>
            <person name="Danti R."/>
            <person name="Garbelotto M."/>
            <person name="Barberini S."/>
            <person name="Baroncelli R."/>
            <person name="Emiliani G."/>
        </authorList>
    </citation>
    <scope>NUCLEOTIDE SEQUENCE [LARGE SCALE GENOMIC DNA]</scope>
    <source>
        <strain evidence="13 14">BM-138-508</strain>
    </source>
</reference>
<feature type="binding site" evidence="10">
    <location>
        <position position="690"/>
    </location>
    <ligand>
        <name>ATP</name>
        <dbReference type="ChEBI" id="CHEBI:30616"/>
    </ligand>
</feature>
<feature type="compositionally biased region" description="Basic and acidic residues" evidence="11">
    <location>
        <begin position="973"/>
        <end position="990"/>
    </location>
</feature>
<feature type="compositionally biased region" description="Basic and acidic residues" evidence="11">
    <location>
        <begin position="79"/>
        <end position="106"/>
    </location>
</feature>
<comment type="catalytic activity">
    <reaction evidence="8">
        <text>L-threonyl-[protein] + ATP = O-phospho-L-threonyl-[protein] + ADP + H(+)</text>
        <dbReference type="Rhea" id="RHEA:46608"/>
        <dbReference type="Rhea" id="RHEA-COMP:11060"/>
        <dbReference type="Rhea" id="RHEA-COMP:11605"/>
        <dbReference type="ChEBI" id="CHEBI:15378"/>
        <dbReference type="ChEBI" id="CHEBI:30013"/>
        <dbReference type="ChEBI" id="CHEBI:30616"/>
        <dbReference type="ChEBI" id="CHEBI:61977"/>
        <dbReference type="ChEBI" id="CHEBI:456216"/>
        <dbReference type="EC" id="2.7.11.22"/>
    </reaction>
</comment>
<feature type="compositionally biased region" description="Polar residues" evidence="11">
    <location>
        <begin position="242"/>
        <end position="254"/>
    </location>
</feature>
<gene>
    <name evidence="13" type="ORF">SUNI508_07080</name>
</gene>
<keyword evidence="6" id="KW-0418">Kinase</keyword>
<evidence type="ECO:0000256" key="5">
    <source>
        <dbReference type="ARBA" id="ARBA00022741"/>
    </source>
</evidence>
<dbReference type="InterPro" id="IPR008271">
    <property type="entry name" value="Ser/Thr_kinase_AS"/>
</dbReference>
<evidence type="ECO:0000259" key="12">
    <source>
        <dbReference type="PROSITE" id="PS50011"/>
    </source>
</evidence>
<evidence type="ECO:0000256" key="8">
    <source>
        <dbReference type="ARBA" id="ARBA00047811"/>
    </source>
</evidence>
<keyword evidence="3" id="KW-0723">Serine/threonine-protein kinase</keyword>
<feature type="compositionally biased region" description="Basic residues" evidence="11">
    <location>
        <begin position="107"/>
        <end position="124"/>
    </location>
</feature>
<name>A0ABR2V003_9PEZI</name>
<dbReference type="EC" id="2.7.11.22" evidence="2"/>
<sequence length="1036" mass="116817">MGYADRDPDPRPGPAHHYPAPVPPRSRYNHPRRPYEHARDVVMNRDDDHRGDRGRSDREPRGPHQSSRDRTRSISPATRRPDTFRGRDYPRDGRRDDFRERDDIPKRPRHRSRSPGSPNKRRRSPSPGSHHSSKKSKREREREKRRVRRNRHRPSSPHRRSPSPYQDYHRSDRPNSFDGQPFDRRSQSPYFSREAGSERGVSPHAHRRGNSLLSERDRSPRPESRHSVLSRGQSPHPPNRSEAGSYSRRSTPSLDSAVFHRPPRSPFMDRPPPTGPSASRKKKRREDPWLGKRVQPSSGANSIEVNTSRRGDARSGFPSQPSPFPPKHSGHPHHDQSPPHSAFTTSRHDSRHGSPDAQSPPGITGQGFRNSHPQFASQNAPPSGPRAPGNQSPPHPPTGPANTGRGFSRNGFRGGSFSLARPDHRSGGFNPPTGPAAERVHAGHSGENTPNPSSASHHSDAVAHGLDDSHDDKASQQANESQVDDSNADQRDDDVIRDIQPSVRGPPTGPAASTPTGPRISFSFKATSKAPVAAPKPEISQKFSAAPPRRDPPQPADDRSNRERDLPKDTPTGPASSRARHEPDHHNRHRAPEPPRGPRQPDSSRGPRQPEPTRGPRQPEPARPLRQPRTRKVMRIEKRLKPKPTLPEHLALSESPFYRKPGNESVVGSGTYGKVFKGKHVYSGRLVALKKIRMEGEKDGFPVTAVREIKLLQSLRHDNIVALQEVMIEKDDCYMVFEYLSHDLTGLLNHPSFTLDPAQRKHLAKQLFEGLDYLHARGVLHRDIKAANILVSSNGILKLADFGLARFYAKHHNNDYTNRVITIWYRSPELLLGETQYTAAVDIWSAACVMVEIFTRHAIFPGDGTEINQLDKIYAILGTPNKIDWPDLVKMEWFELLRPGYRKPNIFAEKYREKIPPAAFQLLASMFQYDPAKRPSAAEVLEHPYFTTEYPPPRQAVELADIQGEWHEFESKALRREKEKKERQEREARRAAQAKEAGKTEREGGQRDNDKKRPGSSHDDRDTKRLHTEGKPSGAP</sequence>
<evidence type="ECO:0000256" key="7">
    <source>
        <dbReference type="ARBA" id="ARBA00022840"/>
    </source>
</evidence>
<keyword evidence="7 10" id="KW-0067">ATP-binding</keyword>
<evidence type="ECO:0000256" key="6">
    <source>
        <dbReference type="ARBA" id="ARBA00022777"/>
    </source>
</evidence>
<feature type="compositionally biased region" description="Basic and acidic residues" evidence="11">
    <location>
        <begin position="488"/>
        <end position="497"/>
    </location>
</feature>
<keyword evidence="4" id="KW-0808">Transferase</keyword>
<evidence type="ECO:0000313" key="13">
    <source>
        <dbReference type="EMBL" id="KAK9419831.1"/>
    </source>
</evidence>
<dbReference type="PROSITE" id="PS00107">
    <property type="entry name" value="PROTEIN_KINASE_ATP"/>
    <property type="match status" value="1"/>
</dbReference>
<evidence type="ECO:0000256" key="1">
    <source>
        <dbReference type="ARBA" id="ARBA00006485"/>
    </source>
</evidence>
<organism evidence="13 14">
    <name type="scientific">Seiridium unicorne</name>
    <dbReference type="NCBI Taxonomy" id="138068"/>
    <lineage>
        <taxon>Eukaryota</taxon>
        <taxon>Fungi</taxon>
        <taxon>Dikarya</taxon>
        <taxon>Ascomycota</taxon>
        <taxon>Pezizomycotina</taxon>
        <taxon>Sordariomycetes</taxon>
        <taxon>Xylariomycetidae</taxon>
        <taxon>Amphisphaeriales</taxon>
        <taxon>Sporocadaceae</taxon>
        <taxon>Seiridium</taxon>
    </lineage>
</organism>
<evidence type="ECO:0000313" key="14">
    <source>
        <dbReference type="Proteomes" id="UP001408356"/>
    </source>
</evidence>
<dbReference type="Pfam" id="PF00069">
    <property type="entry name" value="Pkinase"/>
    <property type="match status" value="1"/>
</dbReference>
<feature type="compositionally biased region" description="Low complexity" evidence="11">
    <location>
        <begin position="404"/>
        <end position="418"/>
    </location>
</feature>
<feature type="compositionally biased region" description="Basic and acidic residues" evidence="11">
    <location>
        <begin position="214"/>
        <end position="226"/>
    </location>
</feature>
<feature type="compositionally biased region" description="Basic and acidic residues" evidence="11">
    <location>
        <begin position="996"/>
        <end position="1030"/>
    </location>
</feature>
<feature type="compositionally biased region" description="Basic and acidic residues" evidence="11">
    <location>
        <begin position="1"/>
        <end position="10"/>
    </location>
</feature>
<feature type="compositionally biased region" description="Basic and acidic residues" evidence="11">
    <location>
        <begin position="457"/>
        <end position="474"/>
    </location>
</feature>
<dbReference type="EMBL" id="JARVKF010000288">
    <property type="protein sequence ID" value="KAK9419831.1"/>
    <property type="molecule type" value="Genomic_DNA"/>
</dbReference>
<evidence type="ECO:0000256" key="9">
    <source>
        <dbReference type="ARBA" id="ARBA00048367"/>
    </source>
</evidence>
<evidence type="ECO:0000256" key="4">
    <source>
        <dbReference type="ARBA" id="ARBA00022679"/>
    </source>
</evidence>
<dbReference type="PROSITE" id="PS50011">
    <property type="entry name" value="PROTEIN_KINASE_DOM"/>
    <property type="match status" value="1"/>
</dbReference>
<feature type="compositionally biased region" description="Polar residues" evidence="11">
    <location>
        <begin position="367"/>
        <end position="381"/>
    </location>
</feature>
<feature type="compositionally biased region" description="Basic and acidic residues" evidence="11">
    <location>
        <begin position="579"/>
        <end position="593"/>
    </location>
</feature>
<dbReference type="SMART" id="SM00220">
    <property type="entry name" value="S_TKc"/>
    <property type="match status" value="1"/>
</dbReference>
<keyword evidence="14" id="KW-1185">Reference proteome</keyword>
<dbReference type="PANTHER" id="PTHR24056:SF546">
    <property type="entry name" value="CYCLIN-DEPENDENT KINASE 12"/>
    <property type="match status" value="1"/>
</dbReference>
<accession>A0ABR2V003</accession>
<evidence type="ECO:0000256" key="10">
    <source>
        <dbReference type="PROSITE-ProRule" id="PRU10141"/>
    </source>
</evidence>
<dbReference type="PROSITE" id="PS00108">
    <property type="entry name" value="PROTEIN_KINASE_ST"/>
    <property type="match status" value="1"/>
</dbReference>
<dbReference type="InterPro" id="IPR000719">
    <property type="entry name" value="Prot_kinase_dom"/>
</dbReference>
<feature type="compositionally biased region" description="Basic residues" evidence="11">
    <location>
        <begin position="145"/>
        <end position="161"/>
    </location>
</feature>
<evidence type="ECO:0000256" key="2">
    <source>
        <dbReference type="ARBA" id="ARBA00012425"/>
    </source>
</evidence>
<feature type="region of interest" description="Disordered" evidence="11">
    <location>
        <begin position="973"/>
        <end position="1036"/>
    </location>
</feature>
<dbReference type="Gene3D" id="1.10.510.10">
    <property type="entry name" value="Transferase(Phosphotransferase) domain 1"/>
    <property type="match status" value="1"/>
</dbReference>
<proteinExistence type="inferred from homology"/>
<comment type="catalytic activity">
    <reaction evidence="9">
        <text>L-seryl-[protein] + ATP = O-phospho-L-seryl-[protein] + ADP + H(+)</text>
        <dbReference type="Rhea" id="RHEA:17989"/>
        <dbReference type="Rhea" id="RHEA-COMP:9863"/>
        <dbReference type="Rhea" id="RHEA-COMP:11604"/>
        <dbReference type="ChEBI" id="CHEBI:15378"/>
        <dbReference type="ChEBI" id="CHEBI:29999"/>
        <dbReference type="ChEBI" id="CHEBI:30616"/>
        <dbReference type="ChEBI" id="CHEBI:83421"/>
        <dbReference type="ChEBI" id="CHEBI:456216"/>
        <dbReference type="EC" id="2.7.11.22"/>
    </reaction>
</comment>
<evidence type="ECO:0000256" key="11">
    <source>
        <dbReference type="SAM" id="MobiDB-lite"/>
    </source>
</evidence>
<dbReference type="InterPro" id="IPR017441">
    <property type="entry name" value="Protein_kinase_ATP_BS"/>
</dbReference>
<dbReference type="Proteomes" id="UP001408356">
    <property type="component" value="Unassembled WGS sequence"/>
</dbReference>
<dbReference type="Gene3D" id="3.30.200.20">
    <property type="entry name" value="Phosphorylase Kinase, domain 1"/>
    <property type="match status" value="1"/>
</dbReference>
<comment type="caution">
    <text evidence="13">The sequence shown here is derived from an EMBL/GenBank/DDBJ whole genome shotgun (WGS) entry which is preliminary data.</text>
</comment>
<comment type="similarity">
    <text evidence="1">Belongs to the protein kinase superfamily. CMGC Ser/Thr protein kinase family. CDC2/CDKX subfamily.</text>
</comment>
<feature type="compositionally biased region" description="Polar residues" evidence="11">
    <location>
        <begin position="295"/>
        <end position="306"/>
    </location>
</feature>
<feature type="compositionally biased region" description="Basic and acidic residues" evidence="11">
    <location>
        <begin position="167"/>
        <end position="186"/>
    </location>
</feature>
<feature type="region of interest" description="Disordered" evidence="11">
    <location>
        <begin position="1"/>
        <end position="632"/>
    </location>
</feature>
<keyword evidence="5 10" id="KW-0547">Nucleotide-binding</keyword>
<protein>
    <recommendedName>
        <fullName evidence="2">cyclin-dependent kinase</fullName>
        <ecNumber evidence="2">2.7.11.22</ecNumber>
    </recommendedName>
</protein>
<dbReference type="CDD" id="cd07840">
    <property type="entry name" value="STKc_CDK9_like"/>
    <property type="match status" value="1"/>
</dbReference>
<dbReference type="InterPro" id="IPR011009">
    <property type="entry name" value="Kinase-like_dom_sf"/>
</dbReference>
<feature type="domain" description="Protein kinase" evidence="12">
    <location>
        <begin position="661"/>
        <end position="946"/>
    </location>
</feature>
<dbReference type="SUPFAM" id="SSF56112">
    <property type="entry name" value="Protein kinase-like (PK-like)"/>
    <property type="match status" value="1"/>
</dbReference>